<proteinExistence type="evidence at transcript level"/>
<dbReference type="AlphaFoldDB" id="R4UJ96"/>
<dbReference type="PANTHER" id="PTHR46403">
    <property type="entry name" value="TP53-REGULATED INHIBITOR OF APOPTOSIS 1"/>
    <property type="match status" value="1"/>
</dbReference>
<reference evidence="4" key="1">
    <citation type="submission" date="2013-02" db="EMBL/GenBank/DDBJ databases">
        <title>Immune-Related transcriptome of Coptotermes formosanus Shiraki workers: the defense mechanism.</title>
        <authorList>
            <person name="Hussain A."/>
            <person name="Li Y.F."/>
            <person name="Wen S.Y."/>
        </authorList>
    </citation>
    <scope>NUCLEOTIDE SEQUENCE</scope>
</reference>
<dbReference type="PROSITE" id="PS51808">
    <property type="entry name" value="CHCH"/>
    <property type="match status" value="1"/>
</dbReference>
<dbReference type="PANTHER" id="PTHR46403:SF1">
    <property type="entry name" value="TP53-REGULATED INHIBITOR OF APOPTOSIS 1"/>
    <property type="match status" value="1"/>
</dbReference>
<evidence type="ECO:0000256" key="2">
    <source>
        <dbReference type="ARBA" id="ARBA00023157"/>
    </source>
</evidence>
<name>R4UJ96_COPFO</name>
<accession>R4UJ96</accession>
<dbReference type="EMBL" id="KC632310">
    <property type="protein sequence ID" value="AGM32124.1"/>
    <property type="molecule type" value="mRNA"/>
</dbReference>
<evidence type="ECO:0000313" key="4">
    <source>
        <dbReference type="EMBL" id="AGM32124.1"/>
    </source>
</evidence>
<organism evidence="4">
    <name type="scientific">Coptotermes formosanus</name>
    <name type="common">Formosan subterranean termite</name>
    <dbReference type="NCBI Taxonomy" id="36987"/>
    <lineage>
        <taxon>Eukaryota</taxon>
        <taxon>Metazoa</taxon>
        <taxon>Ecdysozoa</taxon>
        <taxon>Arthropoda</taxon>
        <taxon>Hexapoda</taxon>
        <taxon>Insecta</taxon>
        <taxon>Pterygota</taxon>
        <taxon>Neoptera</taxon>
        <taxon>Polyneoptera</taxon>
        <taxon>Dictyoptera</taxon>
        <taxon>Blattodea</taxon>
        <taxon>Blattoidea</taxon>
        <taxon>Termitoidae</taxon>
        <taxon>Rhinotermitidae</taxon>
        <taxon>Coptotermes</taxon>
    </lineage>
</organism>
<evidence type="ECO:0000256" key="3">
    <source>
        <dbReference type="ARBA" id="ARBA00023706"/>
    </source>
</evidence>
<keyword evidence="2" id="KW-1015">Disulfide bond</keyword>
<dbReference type="GO" id="GO:0005634">
    <property type="term" value="C:nucleus"/>
    <property type="evidence" value="ECO:0007669"/>
    <property type="project" value="TreeGrafter"/>
</dbReference>
<protein>
    <recommendedName>
        <fullName evidence="5">TP53-regulated inhibitor of apoptosis 1-like protein</fullName>
    </recommendedName>
</protein>
<evidence type="ECO:0000256" key="1">
    <source>
        <dbReference type="ARBA" id="ARBA00006196"/>
    </source>
</evidence>
<sequence length="81" mass="9376">MNSIGENCNELKKQYDNCFLMWFSEKFLKGDTNDEMCAPFFKVYQQCVKKAMKENHIDLKEIEKDMLGSADECSAPPPKNS</sequence>
<dbReference type="GO" id="GO:1990050">
    <property type="term" value="F:phosphatidic acid transfer activity"/>
    <property type="evidence" value="ECO:0007669"/>
    <property type="project" value="TreeGrafter"/>
</dbReference>
<dbReference type="GO" id="GO:0005758">
    <property type="term" value="C:mitochondrial intermembrane space"/>
    <property type="evidence" value="ECO:0007669"/>
    <property type="project" value="TreeGrafter"/>
</dbReference>
<dbReference type="GO" id="GO:0045332">
    <property type="term" value="P:phospholipid translocation"/>
    <property type="evidence" value="ECO:0007669"/>
    <property type="project" value="TreeGrafter"/>
</dbReference>
<dbReference type="GO" id="GO:0005829">
    <property type="term" value="C:cytosol"/>
    <property type="evidence" value="ECO:0007669"/>
    <property type="project" value="TreeGrafter"/>
</dbReference>
<comment type="similarity">
    <text evidence="1">Belongs to the TRIAP1/MDM35 family.</text>
</comment>
<evidence type="ECO:0008006" key="5">
    <source>
        <dbReference type="Google" id="ProtNLM"/>
    </source>
</evidence>
<dbReference type="Pfam" id="PF05254">
    <property type="entry name" value="UPF0203"/>
    <property type="match status" value="1"/>
</dbReference>
<comment type="catalytic activity">
    <reaction evidence="3">
        <text>a 1,2-diacyl-sn-glycero-3-phosphate(in) = a 1,2-diacyl-sn-glycero-3-phosphate(out)</text>
        <dbReference type="Rhea" id="RHEA:36435"/>
        <dbReference type="ChEBI" id="CHEBI:58608"/>
    </reaction>
</comment>
<dbReference type="InterPro" id="IPR007918">
    <property type="entry name" value="MDM35_apoptosis"/>
</dbReference>